<dbReference type="InterPro" id="IPR003593">
    <property type="entry name" value="AAA+_ATPase"/>
</dbReference>
<accession>A0A0W8FS75</accession>
<evidence type="ECO:0000259" key="3">
    <source>
        <dbReference type="PROSITE" id="PS50893"/>
    </source>
</evidence>
<evidence type="ECO:0000313" key="4">
    <source>
        <dbReference type="EMBL" id="KUG23759.1"/>
    </source>
</evidence>
<dbReference type="Pfam" id="PF00005">
    <property type="entry name" value="ABC_tran"/>
    <property type="match status" value="1"/>
</dbReference>
<dbReference type="GO" id="GO:0016887">
    <property type="term" value="F:ATP hydrolysis activity"/>
    <property type="evidence" value="ECO:0007669"/>
    <property type="project" value="InterPro"/>
</dbReference>
<dbReference type="GO" id="GO:0005524">
    <property type="term" value="F:ATP binding"/>
    <property type="evidence" value="ECO:0007669"/>
    <property type="project" value="UniProtKB-KW"/>
</dbReference>
<proteinExistence type="predicted"/>
<dbReference type="PANTHER" id="PTHR43038:SF3">
    <property type="entry name" value="ABC TRANSPORTER G FAMILY MEMBER 20 ISOFORM X1"/>
    <property type="match status" value="1"/>
</dbReference>
<dbReference type="SUPFAM" id="SSF52540">
    <property type="entry name" value="P-loop containing nucleoside triphosphate hydrolases"/>
    <property type="match status" value="1"/>
</dbReference>
<dbReference type="PROSITE" id="PS50893">
    <property type="entry name" value="ABC_TRANSPORTER_2"/>
    <property type="match status" value="1"/>
</dbReference>
<dbReference type="Gene3D" id="3.40.50.300">
    <property type="entry name" value="P-loop containing nucleotide triphosphate hydrolases"/>
    <property type="match status" value="1"/>
</dbReference>
<organism evidence="4">
    <name type="scientific">hydrocarbon metagenome</name>
    <dbReference type="NCBI Taxonomy" id="938273"/>
    <lineage>
        <taxon>unclassified sequences</taxon>
        <taxon>metagenomes</taxon>
        <taxon>ecological metagenomes</taxon>
    </lineage>
</organism>
<keyword evidence="1" id="KW-0547">Nucleotide-binding</keyword>
<protein>
    <submittedName>
        <fullName evidence="4">Abc transporter multidrug efflux pump</fullName>
    </submittedName>
</protein>
<dbReference type="InterPro" id="IPR027417">
    <property type="entry name" value="P-loop_NTPase"/>
</dbReference>
<name>A0A0W8FS75_9ZZZZ</name>
<evidence type="ECO:0000256" key="2">
    <source>
        <dbReference type="ARBA" id="ARBA00022840"/>
    </source>
</evidence>
<evidence type="ECO:0000256" key="1">
    <source>
        <dbReference type="ARBA" id="ARBA00022741"/>
    </source>
</evidence>
<reference evidence="4" key="1">
    <citation type="journal article" date="2015" name="Proc. Natl. Acad. Sci. U.S.A.">
        <title>Networks of energetic and metabolic interactions define dynamics in microbial communities.</title>
        <authorList>
            <person name="Embree M."/>
            <person name="Liu J.K."/>
            <person name="Al-Bassam M.M."/>
            <person name="Zengler K."/>
        </authorList>
    </citation>
    <scope>NUCLEOTIDE SEQUENCE</scope>
</reference>
<feature type="domain" description="ABC transporter" evidence="3">
    <location>
        <begin position="9"/>
        <end position="238"/>
    </location>
</feature>
<dbReference type="SMART" id="SM00382">
    <property type="entry name" value="AAA"/>
    <property type="match status" value="1"/>
</dbReference>
<keyword evidence="2" id="KW-0067">ATP-binding</keyword>
<dbReference type="AlphaFoldDB" id="A0A0W8FS75"/>
<gene>
    <name evidence="4" type="ORF">ASZ90_006445</name>
</gene>
<dbReference type="EMBL" id="LNQE01000888">
    <property type="protein sequence ID" value="KUG23759.1"/>
    <property type="molecule type" value="Genomic_DNA"/>
</dbReference>
<sequence length="251" mass="28206">MTHSGSDSITVNNLEKKFDQFVAVNKITFSVRKGEIFGFLGANGSGKSTTIRMLCGIITPTSGGGTVAGHDIIKEAEEIKQSIGYMSQKFSLYEDLTPFENLRFYLGVYNVPRKQWPERIDWVLKMAHLQDARDRKTRELPQGWRQRLALGCSLLHKPDILFLDEPTSGVDPVTRGHFWTFIKQLAAGGMTIFVTTHYMDEARFCEKIVMINEGRIVASGTPAEIITNVCPDKPDADLNDAFIKLMTRDNN</sequence>
<dbReference type="PANTHER" id="PTHR43038">
    <property type="entry name" value="ATP-BINDING CASSETTE, SUB-FAMILY H, MEMBER 1"/>
    <property type="match status" value="1"/>
</dbReference>
<dbReference type="InterPro" id="IPR003439">
    <property type="entry name" value="ABC_transporter-like_ATP-bd"/>
</dbReference>
<comment type="caution">
    <text evidence="4">The sequence shown here is derived from an EMBL/GenBank/DDBJ whole genome shotgun (WGS) entry which is preliminary data.</text>
</comment>